<dbReference type="SUPFAM" id="SSF53822">
    <property type="entry name" value="Periplasmic binding protein-like I"/>
    <property type="match status" value="1"/>
</dbReference>
<evidence type="ECO:0000313" key="6">
    <source>
        <dbReference type="EMBL" id="QQP90092.1"/>
    </source>
</evidence>
<dbReference type="PANTHER" id="PTHR30483:SF6">
    <property type="entry name" value="PERIPLASMIC BINDING PROTEIN OF ABC TRANSPORTER FOR NATURAL AMINO ACIDS"/>
    <property type="match status" value="1"/>
</dbReference>
<gene>
    <name evidence="6" type="ORF">IGS68_02120</name>
</gene>
<comment type="similarity">
    <text evidence="1">Belongs to the leucine-binding protein family.</text>
</comment>
<dbReference type="EMBL" id="CP067420">
    <property type="protein sequence ID" value="QQP90092.1"/>
    <property type="molecule type" value="Genomic_DNA"/>
</dbReference>
<dbReference type="Pfam" id="PF13458">
    <property type="entry name" value="Peripla_BP_6"/>
    <property type="match status" value="1"/>
</dbReference>
<feature type="signal peptide" evidence="4">
    <location>
        <begin position="1"/>
        <end position="26"/>
    </location>
</feature>
<keyword evidence="3" id="KW-0813">Transport</keyword>
<evidence type="ECO:0000256" key="4">
    <source>
        <dbReference type="SAM" id="SignalP"/>
    </source>
</evidence>
<dbReference type="PROSITE" id="PS51318">
    <property type="entry name" value="TAT"/>
    <property type="match status" value="1"/>
</dbReference>
<feature type="domain" description="Leucine-binding protein" evidence="5">
    <location>
        <begin position="31"/>
        <end position="354"/>
    </location>
</feature>
<accession>A0ABX7BCC6</accession>
<evidence type="ECO:0000259" key="5">
    <source>
        <dbReference type="Pfam" id="PF13458"/>
    </source>
</evidence>
<dbReference type="PANTHER" id="PTHR30483">
    <property type="entry name" value="LEUCINE-SPECIFIC-BINDING PROTEIN"/>
    <property type="match status" value="1"/>
</dbReference>
<dbReference type="InterPro" id="IPR028082">
    <property type="entry name" value="Peripla_BP_I"/>
</dbReference>
<dbReference type="RefSeq" id="WP_201076972.1">
    <property type="nucleotide sequence ID" value="NZ_CP067420.1"/>
</dbReference>
<keyword evidence="3" id="KW-0029">Amino-acid transport</keyword>
<sequence length="375" mass="38701">MPARKSLLSAAAFAAALSSAAGPAAAADLDIPVLVPVTGFLALEGTSQRNGAVLAVREAPEGLAVRSEVIDTGTSPEGAVTALERASGRGAPTAIAASMLGTQMLAMLPLADEYGIPLVTVSGTASITERGNPWVFRFFPGDGVTKTAHARYVVEELGKRRPAVIYQTTAYGQSGQAHLRDAFAKLGVEPVFEEGVDPGIRDMLPVLTKAMAADPDVLVLHLHSGPTALFVRQAAALNPGVPIVAGSAMHQPSTAALLEPAELTGVCAETSASPVSGGSPEMERFTADYRAAFGTEPDAFALGQYDGIRMVLDAAAKGAETPEAVRDALAKGTYRGLAMTYRSDGRGNMAHSAVIVCYDGSSRVPAVAKRYDVAP</sequence>
<keyword evidence="2 4" id="KW-0732">Signal</keyword>
<dbReference type="InterPro" id="IPR051010">
    <property type="entry name" value="BCAA_transport"/>
</dbReference>
<keyword evidence="7" id="KW-1185">Reference proteome</keyword>
<feature type="chain" id="PRO_5046523269" evidence="4">
    <location>
        <begin position="27"/>
        <end position="375"/>
    </location>
</feature>
<dbReference type="InterPro" id="IPR006311">
    <property type="entry name" value="TAT_signal"/>
</dbReference>
<reference evidence="6" key="1">
    <citation type="submission" date="2021-02" db="EMBL/GenBank/DDBJ databases">
        <title>Skermanella TT6 skin isolate.</title>
        <authorList>
            <person name="Lee K."/>
            <person name="Ganzorig M."/>
        </authorList>
    </citation>
    <scope>NUCLEOTIDE SEQUENCE</scope>
    <source>
        <strain evidence="6">TT6</strain>
    </source>
</reference>
<evidence type="ECO:0000256" key="1">
    <source>
        <dbReference type="ARBA" id="ARBA00010062"/>
    </source>
</evidence>
<name>A0ABX7BCC6_9PROT</name>
<protein>
    <submittedName>
        <fullName evidence="6">ABC transporter substrate-binding protein</fullName>
    </submittedName>
</protein>
<proteinExistence type="inferred from homology"/>
<evidence type="ECO:0000256" key="3">
    <source>
        <dbReference type="ARBA" id="ARBA00022970"/>
    </source>
</evidence>
<dbReference type="InterPro" id="IPR028081">
    <property type="entry name" value="Leu-bd"/>
</dbReference>
<evidence type="ECO:0000313" key="7">
    <source>
        <dbReference type="Proteomes" id="UP000595197"/>
    </source>
</evidence>
<evidence type="ECO:0000256" key="2">
    <source>
        <dbReference type="ARBA" id="ARBA00022729"/>
    </source>
</evidence>
<dbReference type="Proteomes" id="UP000595197">
    <property type="component" value="Chromosome"/>
</dbReference>
<organism evidence="6 7">
    <name type="scientific">Skermanella cutis</name>
    <dbReference type="NCBI Taxonomy" id="2775420"/>
    <lineage>
        <taxon>Bacteria</taxon>
        <taxon>Pseudomonadati</taxon>
        <taxon>Pseudomonadota</taxon>
        <taxon>Alphaproteobacteria</taxon>
        <taxon>Rhodospirillales</taxon>
        <taxon>Azospirillaceae</taxon>
        <taxon>Skermanella</taxon>
    </lineage>
</organism>
<dbReference type="Gene3D" id="3.40.50.2300">
    <property type="match status" value="2"/>
</dbReference>